<dbReference type="SUPFAM" id="SSF53822">
    <property type="entry name" value="Periplasmic binding protein-like I"/>
    <property type="match status" value="1"/>
</dbReference>
<protein>
    <recommendedName>
        <fullName evidence="3">Lipoprotein</fullName>
    </recommendedName>
</protein>
<dbReference type="EMBL" id="CP004120">
    <property type="protein sequence ID" value="AGT44953.1"/>
    <property type="molecule type" value="Genomic_DNA"/>
</dbReference>
<evidence type="ECO:0008006" key="3">
    <source>
        <dbReference type="Google" id="ProtNLM"/>
    </source>
</evidence>
<dbReference type="HOGENOM" id="CLU_705475_0_0_12"/>
<dbReference type="STRING" id="1291379.TPE_2481"/>
<sequence>MKRKALFGFILLSALIISIIGCNKKDDGSQMSSKDMGAAYHIGIMTGTVSQSEDDLRGAEELIRLYGSVKDGGMIQHITYPDDFMSQQETTISQIVALADDPKMKAIIVNQGIPGTAEAFKRVREKRPDILLFAGEAHEDPLVIDAAADMVASQDFISRGYTIAWAAKQIGAKHFVHISFPRHMSYQTLGLRRQILEEACKDLGMEFHFETAPDPTSDVGTAGAQQFILEKVPQWVEKYGKETCFFCTNDAHTEPLLKQLFAYGGMFIEADLPSPLMGYPGALGIDLSAEKGDFQKILKKVEAAVIEKGGKGRFGTWAYSLGFTVSAGLGEYARRIIDGEAKLHNMAHLSEAFGKFTPGAKWLSAAYIDASTGVRSKNHALMFMDTYVFGQGYLPSTQQEINEKYYNIKFSN</sequence>
<keyword evidence="2" id="KW-1185">Reference proteome</keyword>
<dbReference type="InterPro" id="IPR024258">
    <property type="entry name" value="DUF3798"/>
</dbReference>
<dbReference type="OrthoDB" id="5491606at2"/>
<dbReference type="KEGG" id="tped:TPE_2481"/>
<proteinExistence type="predicted"/>
<dbReference type="PATRIC" id="fig|1291379.3.peg.2451"/>
<evidence type="ECO:0000313" key="2">
    <source>
        <dbReference type="Proteomes" id="UP000015620"/>
    </source>
</evidence>
<name>S6A1W7_9SPIR</name>
<organism evidence="1 2">
    <name type="scientific">Treponema pedis str. T A4</name>
    <dbReference type="NCBI Taxonomy" id="1291379"/>
    <lineage>
        <taxon>Bacteria</taxon>
        <taxon>Pseudomonadati</taxon>
        <taxon>Spirochaetota</taxon>
        <taxon>Spirochaetia</taxon>
        <taxon>Spirochaetales</taxon>
        <taxon>Treponemataceae</taxon>
        <taxon>Treponema</taxon>
    </lineage>
</organism>
<evidence type="ECO:0000313" key="1">
    <source>
        <dbReference type="EMBL" id="AGT44953.1"/>
    </source>
</evidence>
<reference evidence="1 2" key="1">
    <citation type="journal article" date="2013" name="PLoS ONE">
        <title>Genome-Wide Relatedness of Treponema pedis, from Gingiva and Necrotic Skin Lesions of Pigs, with the Human Oral Pathogen Treponema denticola.</title>
        <authorList>
            <person name="Svartstrom O."/>
            <person name="Mushtaq M."/>
            <person name="Pringle M."/>
            <person name="Segerman B."/>
        </authorList>
    </citation>
    <scope>NUCLEOTIDE SEQUENCE [LARGE SCALE GENOMIC DNA]</scope>
    <source>
        <strain evidence="1">T A4</strain>
    </source>
</reference>
<dbReference type="Gene3D" id="3.40.50.11390">
    <property type="match status" value="1"/>
</dbReference>
<dbReference type="Pfam" id="PF12683">
    <property type="entry name" value="DUF3798"/>
    <property type="match status" value="1"/>
</dbReference>
<dbReference type="GeneID" id="301090918"/>
<dbReference type="AlphaFoldDB" id="S6A1W7"/>
<accession>S6A1W7</accession>
<dbReference type="InterPro" id="IPR028082">
    <property type="entry name" value="Peripla_BP_I"/>
</dbReference>
<dbReference type="PROSITE" id="PS51257">
    <property type="entry name" value="PROKAR_LIPOPROTEIN"/>
    <property type="match status" value="1"/>
</dbReference>
<dbReference type="RefSeq" id="WP_020966249.1">
    <property type="nucleotide sequence ID" value="NC_022097.1"/>
</dbReference>
<gene>
    <name evidence="1" type="ORF">TPE_2481</name>
</gene>
<dbReference type="Proteomes" id="UP000015620">
    <property type="component" value="Chromosome"/>
</dbReference>